<dbReference type="GO" id="GO:0016491">
    <property type="term" value="F:oxidoreductase activity"/>
    <property type="evidence" value="ECO:0007669"/>
    <property type="project" value="InterPro"/>
</dbReference>
<dbReference type="PANTHER" id="PTHR30157">
    <property type="entry name" value="FERRIC REDUCTASE, NADPH-DEPENDENT"/>
    <property type="match status" value="1"/>
</dbReference>
<dbReference type="InterPro" id="IPR039374">
    <property type="entry name" value="SIP_fam"/>
</dbReference>
<reference evidence="2 3" key="1">
    <citation type="submission" date="2018-10" db="EMBL/GenBank/DDBJ databases">
        <authorList>
            <person name="Li J."/>
        </authorList>
    </citation>
    <scope>NUCLEOTIDE SEQUENCE [LARGE SCALE GENOMIC DNA]</scope>
    <source>
        <strain evidence="2 3">CCTCC AB209002</strain>
    </source>
</reference>
<dbReference type="PANTHER" id="PTHR30157:SF0">
    <property type="entry name" value="NADPH-DEPENDENT FERRIC-CHELATE REDUCTASE"/>
    <property type="match status" value="1"/>
</dbReference>
<dbReference type="InterPro" id="IPR017938">
    <property type="entry name" value="Riboflavin_synthase-like_b-brl"/>
</dbReference>
<dbReference type="AlphaFoldDB" id="A0A3L6ZWY5"/>
<sequence>MLTLSPVAVKDSRPAYRPYEATVVAVRKLSPHFVRVTFTGDDLGGFGIDRLDQRLKIVFPLEGTGISEFGAAHPGTISDGSWYTRWRALPDAERNPFRTYTVRAVRPHDREVDVDMVAHGDGGPASRWLNRAEPGDEVVLIGPDAASENSAIGIDWHPGDARCVLLVGDETAAPAICSVIESLPAWRKARAFIEVPSAADILPLDVPEGSEVTWLPREDLQPGAVLDPAVREWVARNRPMYRAALASSVQLVEDVDVDTELLWDSPEAQHNGDFYAWLAGEAGVIKTLRRFLVSETGIDRKRIAFMGYWRTGKAEAQ</sequence>
<gene>
    <name evidence="2" type="ORF">D9V29_05260</name>
</gene>
<evidence type="ECO:0000259" key="1">
    <source>
        <dbReference type="PROSITE" id="PS51384"/>
    </source>
</evidence>
<dbReference type="SUPFAM" id="SSF63380">
    <property type="entry name" value="Riboflavin synthase domain-like"/>
    <property type="match status" value="1"/>
</dbReference>
<dbReference type="Gene3D" id="3.40.50.80">
    <property type="entry name" value="Nucleotide-binding domain of ferredoxin-NADP reductase (FNR) module"/>
    <property type="match status" value="1"/>
</dbReference>
<name>A0A3L6ZWY5_9MICO</name>
<keyword evidence="3" id="KW-1185">Reference proteome</keyword>
<organism evidence="2 3">
    <name type="scientific">Mycetocola manganoxydans</name>
    <dbReference type="NCBI Taxonomy" id="699879"/>
    <lineage>
        <taxon>Bacteria</taxon>
        <taxon>Bacillati</taxon>
        <taxon>Actinomycetota</taxon>
        <taxon>Actinomycetes</taxon>
        <taxon>Micrococcales</taxon>
        <taxon>Microbacteriaceae</taxon>
        <taxon>Mycetocola</taxon>
    </lineage>
</organism>
<protein>
    <submittedName>
        <fullName evidence="2">Siderophore-interacting protein</fullName>
    </submittedName>
</protein>
<dbReference type="InterPro" id="IPR007037">
    <property type="entry name" value="SIP_rossman_dom"/>
</dbReference>
<dbReference type="OrthoDB" id="3291337at2"/>
<accession>A0A3L6ZWY5</accession>
<dbReference type="PROSITE" id="PS51384">
    <property type="entry name" value="FAD_FR"/>
    <property type="match status" value="1"/>
</dbReference>
<dbReference type="InterPro" id="IPR039261">
    <property type="entry name" value="FNR_nucleotide-bd"/>
</dbReference>
<comment type="caution">
    <text evidence="2">The sequence shown here is derived from an EMBL/GenBank/DDBJ whole genome shotgun (WGS) entry which is preliminary data.</text>
</comment>
<dbReference type="Pfam" id="PF04954">
    <property type="entry name" value="SIP"/>
    <property type="match status" value="1"/>
</dbReference>
<evidence type="ECO:0000313" key="2">
    <source>
        <dbReference type="EMBL" id="RLP72546.1"/>
    </source>
</evidence>
<dbReference type="Pfam" id="PF08021">
    <property type="entry name" value="FAD_binding_9"/>
    <property type="match status" value="1"/>
</dbReference>
<dbReference type="Proteomes" id="UP000270299">
    <property type="component" value="Unassembled WGS sequence"/>
</dbReference>
<proteinExistence type="predicted"/>
<dbReference type="Gene3D" id="2.40.30.10">
    <property type="entry name" value="Translation factors"/>
    <property type="match status" value="1"/>
</dbReference>
<dbReference type="InterPro" id="IPR017927">
    <property type="entry name" value="FAD-bd_FR_type"/>
</dbReference>
<dbReference type="InterPro" id="IPR013113">
    <property type="entry name" value="SIP_FAD-bd"/>
</dbReference>
<dbReference type="CDD" id="cd06193">
    <property type="entry name" value="siderophore_interacting"/>
    <property type="match status" value="1"/>
</dbReference>
<feature type="domain" description="FAD-binding FR-type" evidence="1">
    <location>
        <begin position="16"/>
        <end position="150"/>
    </location>
</feature>
<dbReference type="RefSeq" id="WP_121672263.1">
    <property type="nucleotide sequence ID" value="NZ_BMXM01000001.1"/>
</dbReference>
<dbReference type="EMBL" id="RCUV01000005">
    <property type="protein sequence ID" value="RLP72546.1"/>
    <property type="molecule type" value="Genomic_DNA"/>
</dbReference>
<evidence type="ECO:0000313" key="3">
    <source>
        <dbReference type="Proteomes" id="UP000270299"/>
    </source>
</evidence>